<comment type="caution">
    <text evidence="13">The sequence shown here is derived from an EMBL/GenBank/DDBJ whole genome shotgun (WGS) entry which is preliminary data.</text>
</comment>
<reference evidence="13" key="1">
    <citation type="journal article" date="2014" name="Int. J. Syst. Evol. Microbiol.">
        <title>Complete genome sequence of Corynebacterium casei LMG S-19264T (=DSM 44701T), isolated from a smear-ripened cheese.</title>
        <authorList>
            <consortium name="US DOE Joint Genome Institute (JGI-PGF)"/>
            <person name="Walter F."/>
            <person name="Albersmeier A."/>
            <person name="Kalinowski J."/>
            <person name="Ruckert C."/>
        </authorList>
    </citation>
    <scope>NUCLEOTIDE SEQUENCE</scope>
    <source>
        <strain evidence="13">JCM 4646</strain>
    </source>
</reference>
<keyword evidence="6" id="KW-0566">Pantothenate biosynthesis</keyword>
<comment type="function">
    <text evidence="1">Catalyzes the NADPH-dependent reduction of ketopantoate into pantoic acid.</text>
</comment>
<dbReference type="EMBL" id="BNBO01000026">
    <property type="protein sequence ID" value="GHH75652.1"/>
    <property type="molecule type" value="Genomic_DNA"/>
</dbReference>
<dbReference type="PANTHER" id="PTHR43765">
    <property type="entry name" value="2-DEHYDROPANTOATE 2-REDUCTASE-RELATED"/>
    <property type="match status" value="1"/>
</dbReference>
<dbReference type="AlphaFoldDB" id="A0A919G004"/>
<dbReference type="InterPro" id="IPR050838">
    <property type="entry name" value="Ketopantoate_reductase"/>
</dbReference>
<organism evidence="13 14">
    <name type="scientific">Kitasatospora indigofera</name>
    <dbReference type="NCBI Taxonomy" id="67307"/>
    <lineage>
        <taxon>Bacteria</taxon>
        <taxon>Bacillati</taxon>
        <taxon>Actinomycetota</taxon>
        <taxon>Actinomycetes</taxon>
        <taxon>Kitasatosporales</taxon>
        <taxon>Streptomycetaceae</taxon>
        <taxon>Kitasatospora</taxon>
    </lineage>
</organism>
<reference evidence="13" key="2">
    <citation type="submission" date="2020-09" db="EMBL/GenBank/DDBJ databases">
        <authorList>
            <person name="Sun Q."/>
            <person name="Ohkuma M."/>
        </authorList>
    </citation>
    <scope>NUCLEOTIDE SEQUENCE</scope>
    <source>
        <strain evidence="13">JCM 4646</strain>
    </source>
</reference>
<dbReference type="GO" id="GO:0050661">
    <property type="term" value="F:NADP binding"/>
    <property type="evidence" value="ECO:0007669"/>
    <property type="project" value="TreeGrafter"/>
</dbReference>
<dbReference type="InterPro" id="IPR036291">
    <property type="entry name" value="NAD(P)-bd_dom_sf"/>
</dbReference>
<evidence type="ECO:0000256" key="7">
    <source>
        <dbReference type="ARBA" id="ARBA00022857"/>
    </source>
</evidence>
<dbReference type="GO" id="GO:0005737">
    <property type="term" value="C:cytoplasm"/>
    <property type="evidence" value="ECO:0007669"/>
    <property type="project" value="TreeGrafter"/>
</dbReference>
<dbReference type="SUPFAM" id="SSF51735">
    <property type="entry name" value="NAD(P)-binding Rossmann-fold domains"/>
    <property type="match status" value="1"/>
</dbReference>
<feature type="domain" description="Ketopantoate reductase C-terminal" evidence="12">
    <location>
        <begin position="194"/>
        <end position="329"/>
    </location>
</feature>
<dbReference type="InterPro" id="IPR003710">
    <property type="entry name" value="ApbA"/>
</dbReference>
<keyword evidence="14" id="KW-1185">Reference proteome</keyword>
<comment type="catalytic activity">
    <reaction evidence="10">
        <text>(R)-pantoate + NADP(+) = 2-dehydropantoate + NADPH + H(+)</text>
        <dbReference type="Rhea" id="RHEA:16233"/>
        <dbReference type="ChEBI" id="CHEBI:11561"/>
        <dbReference type="ChEBI" id="CHEBI:15378"/>
        <dbReference type="ChEBI" id="CHEBI:15980"/>
        <dbReference type="ChEBI" id="CHEBI:57783"/>
        <dbReference type="ChEBI" id="CHEBI:58349"/>
        <dbReference type="EC" id="1.1.1.169"/>
    </reaction>
</comment>
<dbReference type="NCBIfam" id="NF006083">
    <property type="entry name" value="PRK08229.1"/>
    <property type="match status" value="1"/>
</dbReference>
<feature type="domain" description="Ketopantoate reductase N-terminal" evidence="11">
    <location>
        <begin position="14"/>
        <end position="157"/>
    </location>
</feature>
<evidence type="ECO:0000256" key="5">
    <source>
        <dbReference type="ARBA" id="ARBA00019465"/>
    </source>
</evidence>
<evidence type="ECO:0000259" key="12">
    <source>
        <dbReference type="Pfam" id="PF08546"/>
    </source>
</evidence>
<dbReference type="InterPro" id="IPR013752">
    <property type="entry name" value="KPA_reductase"/>
</dbReference>
<comment type="similarity">
    <text evidence="3">Belongs to the ketopantoate reductase family.</text>
</comment>
<dbReference type="SUPFAM" id="SSF48179">
    <property type="entry name" value="6-phosphogluconate dehydrogenase C-terminal domain-like"/>
    <property type="match status" value="1"/>
</dbReference>
<dbReference type="NCBIfam" id="TIGR00745">
    <property type="entry name" value="apbA_panE"/>
    <property type="match status" value="1"/>
</dbReference>
<evidence type="ECO:0000313" key="14">
    <source>
        <dbReference type="Proteomes" id="UP000617734"/>
    </source>
</evidence>
<dbReference type="Pfam" id="PF08546">
    <property type="entry name" value="ApbA_C"/>
    <property type="match status" value="1"/>
</dbReference>
<dbReference type="GO" id="GO:0008677">
    <property type="term" value="F:2-dehydropantoate 2-reductase activity"/>
    <property type="evidence" value="ECO:0007669"/>
    <property type="project" value="UniProtKB-EC"/>
</dbReference>
<evidence type="ECO:0000256" key="8">
    <source>
        <dbReference type="ARBA" id="ARBA00023002"/>
    </source>
</evidence>
<dbReference type="PANTHER" id="PTHR43765:SF2">
    <property type="entry name" value="2-DEHYDROPANTOATE 2-REDUCTASE"/>
    <property type="match status" value="1"/>
</dbReference>
<evidence type="ECO:0000256" key="9">
    <source>
        <dbReference type="ARBA" id="ARBA00032024"/>
    </source>
</evidence>
<evidence type="ECO:0000256" key="6">
    <source>
        <dbReference type="ARBA" id="ARBA00022655"/>
    </source>
</evidence>
<evidence type="ECO:0000256" key="4">
    <source>
        <dbReference type="ARBA" id="ARBA00013014"/>
    </source>
</evidence>
<dbReference type="GeneID" id="95354890"/>
<dbReference type="Gene3D" id="1.10.1040.10">
    <property type="entry name" value="N-(1-d-carboxylethyl)-l-norvaline Dehydrogenase, domain 2"/>
    <property type="match status" value="1"/>
</dbReference>
<name>A0A919G004_9ACTN</name>
<dbReference type="InterPro" id="IPR008927">
    <property type="entry name" value="6-PGluconate_DH-like_C_sf"/>
</dbReference>
<comment type="pathway">
    <text evidence="2">Cofactor biosynthesis; (R)-pantothenate biosynthesis; (R)-pantoate from 3-methyl-2-oxobutanoate: step 2/2.</text>
</comment>
<sequence length="354" mass="36033">MPTETAPAPPRLRIAVFGAGSIGCHLGGMLAEVADVTLIGRPAATEEIGRLGLTLTGPAGARREVHGLALATDAAPAAGADWVLVTVKSDDTAAAARDLAGHLTPGTVVASFQNGLHNPRVLRAGLPGHRVLAGMVPYNVVRTGPAAFHQGSGGQVMLDAGGPATGGGSDGDALAAAASAAGLRLALRRDMPAVQAAKLLMNLNNAVNALSGLPLREQLGGRAYRACLARCQREALAAFRAAGLRPARLGPVPPGWTPAVLGLPDALFRRLAGASLRIDGQARSSMWEDLQRGRTTEIGSLQGEIVSLAGQSGLAAPANARLVELVREAERAAPGTARRWSGPDLLTELAKAAG</sequence>
<evidence type="ECO:0000256" key="3">
    <source>
        <dbReference type="ARBA" id="ARBA00007870"/>
    </source>
</evidence>
<dbReference type="Proteomes" id="UP000617734">
    <property type="component" value="Unassembled WGS sequence"/>
</dbReference>
<dbReference type="GO" id="GO:0015940">
    <property type="term" value="P:pantothenate biosynthetic process"/>
    <property type="evidence" value="ECO:0007669"/>
    <property type="project" value="UniProtKB-KW"/>
</dbReference>
<protein>
    <recommendedName>
        <fullName evidence="5">2-dehydropantoate 2-reductase</fullName>
        <ecNumber evidence="4">1.1.1.169</ecNumber>
    </recommendedName>
    <alternativeName>
        <fullName evidence="9">Ketopantoate reductase</fullName>
    </alternativeName>
</protein>
<evidence type="ECO:0000256" key="2">
    <source>
        <dbReference type="ARBA" id="ARBA00004994"/>
    </source>
</evidence>
<evidence type="ECO:0000313" key="13">
    <source>
        <dbReference type="EMBL" id="GHH75652.1"/>
    </source>
</evidence>
<gene>
    <name evidence="13" type="ORF">GCM10018781_45020</name>
</gene>
<dbReference type="InterPro" id="IPR013332">
    <property type="entry name" value="KPR_N"/>
</dbReference>
<evidence type="ECO:0000256" key="1">
    <source>
        <dbReference type="ARBA" id="ARBA00002919"/>
    </source>
</evidence>
<keyword evidence="8" id="KW-0560">Oxidoreductase</keyword>
<proteinExistence type="inferred from homology"/>
<dbReference type="Pfam" id="PF02558">
    <property type="entry name" value="ApbA"/>
    <property type="match status" value="1"/>
</dbReference>
<dbReference type="EC" id="1.1.1.169" evidence="4"/>
<keyword evidence="7" id="KW-0521">NADP</keyword>
<dbReference type="RefSeq" id="WP_229927655.1">
    <property type="nucleotide sequence ID" value="NZ_BNBO01000026.1"/>
</dbReference>
<evidence type="ECO:0000256" key="10">
    <source>
        <dbReference type="ARBA" id="ARBA00048793"/>
    </source>
</evidence>
<dbReference type="Gene3D" id="3.40.50.720">
    <property type="entry name" value="NAD(P)-binding Rossmann-like Domain"/>
    <property type="match status" value="1"/>
</dbReference>
<evidence type="ECO:0000259" key="11">
    <source>
        <dbReference type="Pfam" id="PF02558"/>
    </source>
</evidence>
<accession>A0A919G004</accession>
<dbReference type="InterPro" id="IPR013328">
    <property type="entry name" value="6PGD_dom2"/>
</dbReference>